<dbReference type="InterPro" id="IPR043128">
    <property type="entry name" value="Rev_trsase/Diguanyl_cyclase"/>
</dbReference>
<protein>
    <recommendedName>
        <fullName evidence="5">DNA polymerase IV</fullName>
        <shortName evidence="5">Pol IV</shortName>
        <ecNumber evidence="5">2.7.7.7</ecNumber>
    </recommendedName>
</protein>
<dbReference type="Proteomes" id="UP000823613">
    <property type="component" value="Unassembled WGS sequence"/>
</dbReference>
<comment type="function">
    <text evidence="5">Poorly processive, error-prone DNA polymerase involved in untargeted mutagenesis. Copies undamaged DNA at stalled replication forks, which arise in vivo from mismatched or misaligned primer ends. These misaligned primers can be extended by PolIV. Exhibits no 3'-5' exonuclease (proofreading) activity. May be involved in translesional synthesis, in conjunction with the beta clamp from PolIII.</text>
</comment>
<evidence type="ECO:0000313" key="8">
    <source>
        <dbReference type="Proteomes" id="UP000823613"/>
    </source>
</evidence>
<comment type="caution">
    <text evidence="7">The sequence shown here is derived from an EMBL/GenBank/DDBJ whole genome shotgun (WGS) entry which is preliminary data.</text>
</comment>
<keyword evidence="3 5" id="KW-0548">Nucleotidyltransferase</keyword>
<dbReference type="GO" id="GO:0009432">
    <property type="term" value="P:SOS response"/>
    <property type="evidence" value="ECO:0007669"/>
    <property type="project" value="TreeGrafter"/>
</dbReference>
<evidence type="ECO:0000259" key="6">
    <source>
        <dbReference type="PROSITE" id="PS50173"/>
    </source>
</evidence>
<comment type="similarity">
    <text evidence="1 5">Belongs to the DNA polymerase type-Y family.</text>
</comment>
<evidence type="ECO:0000256" key="1">
    <source>
        <dbReference type="ARBA" id="ARBA00010945"/>
    </source>
</evidence>
<reference evidence="7" key="1">
    <citation type="submission" date="2020-10" db="EMBL/GenBank/DDBJ databases">
        <authorList>
            <person name="Gilroy R."/>
        </authorList>
    </citation>
    <scope>NUCLEOTIDE SEQUENCE</scope>
    <source>
        <strain evidence="7">11159</strain>
    </source>
</reference>
<proteinExistence type="inferred from homology"/>
<dbReference type="SUPFAM" id="SSF100879">
    <property type="entry name" value="Lesion bypass DNA polymerase (Y-family), little finger domain"/>
    <property type="match status" value="1"/>
</dbReference>
<dbReference type="GO" id="GO:0005829">
    <property type="term" value="C:cytosol"/>
    <property type="evidence" value="ECO:0007669"/>
    <property type="project" value="TreeGrafter"/>
</dbReference>
<dbReference type="GO" id="GO:0006261">
    <property type="term" value="P:DNA-templated DNA replication"/>
    <property type="evidence" value="ECO:0007669"/>
    <property type="project" value="UniProtKB-UniRule"/>
</dbReference>
<feature type="binding site" evidence="5">
    <location>
        <position position="9"/>
    </location>
    <ligand>
        <name>Mg(2+)</name>
        <dbReference type="ChEBI" id="CHEBI:18420"/>
    </ligand>
</feature>
<sequence length="400" mass="46081">MSKIILHCDLDAFFCRAEEIKNTSLEGKAFIVGGEGRGGIVSTCSYKAREYGIHSGMPTFQAKMLNRNVLVIPGDYEFYNLLSREFISFLKQYSNKIEQVSIDECFLDLTDYYKLHKGNILDILNSIQKGLYKKTKLKVSIGVGTTKFIAKMASDYKKPLGITIIHNKDIKKYLFPLPVKSFFGIGKKTVPQLNEIGIKTIGDLYNFAIENNSLLVELLGKFTYEIPLYLEGKSSDEIYNEFDDPKSIGMSRTFSFDTNDKNVILQYLNKEIERVVNSLKKEKKVCKTITLTYKNAAYNGDFKSKTFSKSFNEYTQDLSTIKNEAIDFFNKTYDGQVIRLIGFTLKNFQDLHETVTQMTFDNFLTHEKESKTFLLVNELNREFNKNLFKRLSDIEEHENN</sequence>
<keyword evidence="4 5" id="KW-0239">DNA-directed DNA polymerase</keyword>
<dbReference type="GO" id="GO:0006281">
    <property type="term" value="P:DNA repair"/>
    <property type="evidence" value="ECO:0007669"/>
    <property type="project" value="UniProtKB-UniRule"/>
</dbReference>
<feature type="binding site" evidence="5">
    <location>
        <position position="103"/>
    </location>
    <ligand>
        <name>Mg(2+)</name>
        <dbReference type="ChEBI" id="CHEBI:18420"/>
    </ligand>
</feature>
<keyword evidence="5" id="KW-0238">DNA-binding</keyword>
<dbReference type="EMBL" id="JADIMY010000027">
    <property type="protein sequence ID" value="MBO8427208.1"/>
    <property type="molecule type" value="Genomic_DNA"/>
</dbReference>
<keyword evidence="5" id="KW-0234">DNA repair</keyword>
<dbReference type="AlphaFoldDB" id="A0A9D9GX46"/>
<evidence type="ECO:0000256" key="4">
    <source>
        <dbReference type="ARBA" id="ARBA00022932"/>
    </source>
</evidence>
<accession>A0A9D9GX46</accession>
<dbReference type="Gene3D" id="1.10.150.20">
    <property type="entry name" value="5' to 3' exonuclease, C-terminal subdomain"/>
    <property type="match status" value="1"/>
</dbReference>
<feature type="domain" description="UmuC" evidence="6">
    <location>
        <begin position="5"/>
        <end position="186"/>
    </location>
</feature>
<dbReference type="InterPro" id="IPR017961">
    <property type="entry name" value="DNA_pol_Y-fam_little_finger"/>
</dbReference>
<dbReference type="InterPro" id="IPR043502">
    <property type="entry name" value="DNA/RNA_pol_sf"/>
</dbReference>
<comment type="cofactor">
    <cofactor evidence="5">
        <name>Mg(2+)</name>
        <dbReference type="ChEBI" id="CHEBI:18420"/>
    </cofactor>
    <text evidence="5">Binds 2 magnesium ions per subunit.</text>
</comment>
<dbReference type="InterPro" id="IPR036775">
    <property type="entry name" value="DNA_pol_Y-fam_lit_finger_sf"/>
</dbReference>
<dbReference type="InterPro" id="IPR050116">
    <property type="entry name" value="DNA_polymerase-Y"/>
</dbReference>
<comment type="catalytic activity">
    <reaction evidence="5">
        <text>DNA(n) + a 2'-deoxyribonucleoside 5'-triphosphate = DNA(n+1) + diphosphate</text>
        <dbReference type="Rhea" id="RHEA:22508"/>
        <dbReference type="Rhea" id="RHEA-COMP:17339"/>
        <dbReference type="Rhea" id="RHEA-COMP:17340"/>
        <dbReference type="ChEBI" id="CHEBI:33019"/>
        <dbReference type="ChEBI" id="CHEBI:61560"/>
        <dbReference type="ChEBI" id="CHEBI:173112"/>
        <dbReference type="EC" id="2.7.7.7"/>
    </reaction>
</comment>
<reference evidence="7" key="2">
    <citation type="journal article" date="2021" name="PeerJ">
        <title>Extensive microbial diversity within the chicken gut microbiome revealed by metagenomics and culture.</title>
        <authorList>
            <person name="Gilroy R."/>
            <person name="Ravi A."/>
            <person name="Getino M."/>
            <person name="Pursley I."/>
            <person name="Horton D.L."/>
            <person name="Alikhan N.F."/>
            <person name="Baker D."/>
            <person name="Gharbi K."/>
            <person name="Hall N."/>
            <person name="Watson M."/>
            <person name="Adriaenssens E.M."/>
            <person name="Foster-Nyarko E."/>
            <person name="Jarju S."/>
            <person name="Secka A."/>
            <person name="Antonio M."/>
            <person name="Oren A."/>
            <person name="Chaudhuri R.R."/>
            <person name="La Ragione R."/>
            <person name="Hildebrand F."/>
            <person name="Pallen M.J."/>
        </authorList>
    </citation>
    <scope>NUCLEOTIDE SEQUENCE</scope>
    <source>
        <strain evidence="7">11159</strain>
    </source>
</reference>
<dbReference type="GO" id="GO:0000287">
    <property type="term" value="F:magnesium ion binding"/>
    <property type="evidence" value="ECO:0007669"/>
    <property type="project" value="UniProtKB-UniRule"/>
</dbReference>
<dbReference type="GO" id="GO:0003684">
    <property type="term" value="F:damaged DNA binding"/>
    <property type="evidence" value="ECO:0007669"/>
    <property type="project" value="InterPro"/>
</dbReference>
<dbReference type="EC" id="2.7.7.7" evidence="5"/>
<dbReference type="SUPFAM" id="SSF56672">
    <property type="entry name" value="DNA/RNA polymerases"/>
    <property type="match status" value="1"/>
</dbReference>
<dbReference type="Pfam" id="PF00817">
    <property type="entry name" value="IMS"/>
    <property type="match status" value="1"/>
</dbReference>
<dbReference type="InterPro" id="IPR001126">
    <property type="entry name" value="UmuC"/>
</dbReference>
<keyword evidence="5" id="KW-0235">DNA replication</keyword>
<dbReference type="Pfam" id="PF11798">
    <property type="entry name" value="IMS_HHH"/>
    <property type="match status" value="1"/>
</dbReference>
<keyword evidence="5" id="KW-0808">Transferase</keyword>
<comment type="subunit">
    <text evidence="5">Monomer.</text>
</comment>
<keyword evidence="2 5" id="KW-0515">Mutator protein</keyword>
<keyword evidence="5" id="KW-0479">Metal-binding</keyword>
<dbReference type="GO" id="GO:0003887">
    <property type="term" value="F:DNA-directed DNA polymerase activity"/>
    <property type="evidence" value="ECO:0007669"/>
    <property type="project" value="UniProtKB-UniRule"/>
</dbReference>
<evidence type="ECO:0000256" key="5">
    <source>
        <dbReference type="HAMAP-Rule" id="MF_01113"/>
    </source>
</evidence>
<dbReference type="InterPro" id="IPR024728">
    <property type="entry name" value="PolY_HhH_motif"/>
</dbReference>
<evidence type="ECO:0000256" key="2">
    <source>
        <dbReference type="ARBA" id="ARBA00022457"/>
    </source>
</evidence>
<dbReference type="PANTHER" id="PTHR11076:SF33">
    <property type="entry name" value="DNA POLYMERASE KAPPA"/>
    <property type="match status" value="1"/>
</dbReference>
<dbReference type="PROSITE" id="PS50173">
    <property type="entry name" value="UMUC"/>
    <property type="match status" value="1"/>
</dbReference>
<feature type="site" description="Substrate discrimination" evidence="5">
    <location>
        <position position="14"/>
    </location>
</feature>
<keyword evidence="5" id="KW-0963">Cytoplasm</keyword>
<dbReference type="Gene3D" id="3.40.1170.60">
    <property type="match status" value="1"/>
</dbReference>
<dbReference type="Gene3D" id="3.30.1490.100">
    <property type="entry name" value="DNA polymerase, Y-family, little finger domain"/>
    <property type="match status" value="1"/>
</dbReference>
<comment type="subcellular location">
    <subcellularLocation>
        <location evidence="5">Cytoplasm</location>
    </subcellularLocation>
</comment>
<dbReference type="HAMAP" id="MF_01113">
    <property type="entry name" value="DNApol_IV"/>
    <property type="match status" value="1"/>
</dbReference>
<dbReference type="CDD" id="cd03586">
    <property type="entry name" value="PolY_Pol_IV_kappa"/>
    <property type="match status" value="1"/>
</dbReference>
<dbReference type="PANTHER" id="PTHR11076">
    <property type="entry name" value="DNA REPAIR POLYMERASE UMUC / TRANSFERASE FAMILY MEMBER"/>
    <property type="match status" value="1"/>
</dbReference>
<name>A0A9D9GX46_9BACL</name>
<feature type="active site" evidence="5">
    <location>
        <position position="104"/>
    </location>
</feature>
<organism evidence="7 8">
    <name type="scientific">Candidatus Onthovivens merdipullorum</name>
    <dbReference type="NCBI Taxonomy" id="2840889"/>
    <lineage>
        <taxon>Bacteria</taxon>
        <taxon>Bacillati</taxon>
        <taxon>Bacillota</taxon>
        <taxon>Bacilli</taxon>
        <taxon>Bacillales</taxon>
        <taxon>Candidatus Onthovivens</taxon>
    </lineage>
</organism>
<evidence type="ECO:0000256" key="3">
    <source>
        <dbReference type="ARBA" id="ARBA00022695"/>
    </source>
</evidence>
<dbReference type="InterPro" id="IPR022880">
    <property type="entry name" value="DNApol_IV"/>
</dbReference>
<dbReference type="Gene3D" id="3.30.70.270">
    <property type="match status" value="1"/>
</dbReference>
<gene>
    <name evidence="5" type="primary">dinB</name>
    <name evidence="7" type="ORF">IAC58_01450</name>
</gene>
<dbReference type="Pfam" id="PF11799">
    <property type="entry name" value="IMS_C"/>
    <property type="match status" value="1"/>
</dbReference>
<keyword evidence="5" id="KW-0227">DNA damage</keyword>
<evidence type="ECO:0000313" key="7">
    <source>
        <dbReference type="EMBL" id="MBO8427208.1"/>
    </source>
</evidence>
<keyword evidence="5" id="KW-0460">Magnesium</keyword>
<dbReference type="GO" id="GO:0042276">
    <property type="term" value="P:error-prone translesion synthesis"/>
    <property type="evidence" value="ECO:0007669"/>
    <property type="project" value="TreeGrafter"/>
</dbReference>